<protein>
    <submittedName>
        <fullName evidence="2">Zinc-binding oxidoreductase</fullName>
    </submittedName>
</protein>
<dbReference type="Pfam" id="PF08240">
    <property type="entry name" value="ADH_N"/>
    <property type="match status" value="1"/>
</dbReference>
<dbReference type="InterPro" id="IPR011032">
    <property type="entry name" value="GroES-like_sf"/>
</dbReference>
<proteinExistence type="predicted"/>
<organism evidence="2 3">
    <name type="scientific">Moniliophthora roreri (strain MCA 2997)</name>
    <name type="common">Cocoa frosty pod rot fungus</name>
    <name type="synonym">Crinipellis roreri</name>
    <dbReference type="NCBI Taxonomy" id="1381753"/>
    <lineage>
        <taxon>Eukaryota</taxon>
        <taxon>Fungi</taxon>
        <taxon>Dikarya</taxon>
        <taxon>Basidiomycota</taxon>
        <taxon>Agaricomycotina</taxon>
        <taxon>Agaricomycetes</taxon>
        <taxon>Agaricomycetidae</taxon>
        <taxon>Agaricales</taxon>
        <taxon>Marasmiineae</taxon>
        <taxon>Marasmiaceae</taxon>
        <taxon>Moniliophthora</taxon>
    </lineage>
</organism>
<comment type="caution">
    <text evidence="2">The sequence shown here is derived from an EMBL/GenBank/DDBJ whole genome shotgun (WGS) entry which is preliminary data.</text>
</comment>
<dbReference type="SUPFAM" id="SSF50129">
    <property type="entry name" value="GroES-like"/>
    <property type="match status" value="1"/>
</dbReference>
<dbReference type="SUPFAM" id="SSF51735">
    <property type="entry name" value="NAD(P)-binding Rossmann-fold domains"/>
    <property type="match status" value="1"/>
</dbReference>
<dbReference type="PANTHER" id="PTHR45348">
    <property type="entry name" value="HYPOTHETICAL OXIDOREDUCTASE (EUROFUNG)"/>
    <property type="match status" value="1"/>
</dbReference>
<dbReference type="OrthoDB" id="10257049at2759"/>
<dbReference type="InterPro" id="IPR020843">
    <property type="entry name" value="ER"/>
</dbReference>
<dbReference type="SMART" id="SM00829">
    <property type="entry name" value="PKS_ER"/>
    <property type="match status" value="1"/>
</dbReference>
<name>V2XSN8_MONRO</name>
<dbReference type="GO" id="GO:0016651">
    <property type="term" value="F:oxidoreductase activity, acting on NAD(P)H"/>
    <property type="evidence" value="ECO:0007669"/>
    <property type="project" value="InterPro"/>
</dbReference>
<accession>V2XSN8</accession>
<dbReference type="CDD" id="cd08249">
    <property type="entry name" value="enoyl_reductase_like"/>
    <property type="match status" value="1"/>
</dbReference>
<dbReference type="EMBL" id="AWSO01000040">
    <property type="protein sequence ID" value="ESK96767.1"/>
    <property type="molecule type" value="Genomic_DNA"/>
</dbReference>
<dbReference type="Gene3D" id="3.40.50.720">
    <property type="entry name" value="NAD(P)-binding Rossmann-like Domain"/>
    <property type="match status" value="1"/>
</dbReference>
<dbReference type="InterPro" id="IPR047122">
    <property type="entry name" value="Trans-enoyl_RdTase-like"/>
</dbReference>
<dbReference type="InterPro" id="IPR013154">
    <property type="entry name" value="ADH-like_N"/>
</dbReference>
<dbReference type="AlphaFoldDB" id="V2XSN8"/>
<dbReference type="Pfam" id="PF00107">
    <property type="entry name" value="ADH_zinc_N"/>
    <property type="match status" value="1"/>
</dbReference>
<evidence type="ECO:0000313" key="3">
    <source>
        <dbReference type="Proteomes" id="UP000017559"/>
    </source>
</evidence>
<dbReference type="InterPro" id="IPR013149">
    <property type="entry name" value="ADH-like_C"/>
</dbReference>
<evidence type="ECO:0000313" key="2">
    <source>
        <dbReference type="EMBL" id="ESK96767.1"/>
    </source>
</evidence>
<sequence length="351" mass="38071">MSTMKAIVKTSSSKYQLEQIEIPHPGRGEVLVKIAATAQNPADWKNLPMVPVGHVMGYDFSGTVYEMGPDVEGESRYIGERVAGLVHGGAARNGAFAEYVVAQAGLLFHLPDHISFEDGAQLGVACMTACYSLYHHLKFPMPLDSPSSETVPRSLLVWSGSTSVGQVVIQLAKLSGIRVIATASPRQHEFVKSLGADEVYDYSDSFTGRDIFEATDGSLHHAVDCWSEGISPYQVSASLNIKNGRIATLLPYKSRKKGIETSFVFAYAIFGKDTTFPFPSTADLEAARDAREYSKLISRLLAEGNLKLGSIKVFPNGLAGIPDGMEYSRMGKVHGEKIVHRISDTPGLKVD</sequence>
<feature type="domain" description="Enoyl reductase (ER)" evidence="1">
    <location>
        <begin position="10"/>
        <end position="339"/>
    </location>
</feature>
<keyword evidence="3" id="KW-1185">Reference proteome</keyword>
<reference evidence="2 3" key="1">
    <citation type="journal article" date="2014" name="BMC Genomics">
        <title>Genome and secretome analysis of the hemibiotrophic fungal pathogen, Moniliophthora roreri, which causes frosty pod rot disease of cacao: mechanisms of the biotrophic and necrotrophic phases.</title>
        <authorList>
            <person name="Meinhardt L.W."/>
            <person name="Costa G.G.L."/>
            <person name="Thomazella D.P.T."/>
            <person name="Teixeira P.J.P.L."/>
            <person name="Carazzolle M.F."/>
            <person name="Schuster S.C."/>
            <person name="Carlson J.E."/>
            <person name="Guiltinan M.J."/>
            <person name="Mieczkowski P."/>
            <person name="Farmer A."/>
            <person name="Ramaraj T."/>
            <person name="Crozier J."/>
            <person name="Davis R.E."/>
            <person name="Shao J."/>
            <person name="Melnick R.L."/>
            <person name="Pereira G.A.G."/>
            <person name="Bailey B.A."/>
        </authorList>
    </citation>
    <scope>NUCLEOTIDE SEQUENCE [LARGE SCALE GENOMIC DNA]</scope>
    <source>
        <strain evidence="2 3">MCA 2997</strain>
    </source>
</reference>
<dbReference type="KEGG" id="mrr:Moror_6639"/>
<dbReference type="Proteomes" id="UP000017559">
    <property type="component" value="Unassembled WGS sequence"/>
</dbReference>
<evidence type="ECO:0000259" key="1">
    <source>
        <dbReference type="SMART" id="SM00829"/>
    </source>
</evidence>
<dbReference type="Gene3D" id="3.90.180.10">
    <property type="entry name" value="Medium-chain alcohol dehydrogenases, catalytic domain"/>
    <property type="match status" value="1"/>
</dbReference>
<dbReference type="HOGENOM" id="CLU_026673_16_1_1"/>
<gene>
    <name evidence="2" type="ORF">Moror_6639</name>
</gene>
<dbReference type="PANTHER" id="PTHR45348:SF2">
    <property type="entry name" value="ZINC-TYPE ALCOHOL DEHYDROGENASE-LIKE PROTEIN C2E1P3.01"/>
    <property type="match status" value="1"/>
</dbReference>
<dbReference type="InterPro" id="IPR036291">
    <property type="entry name" value="NAD(P)-bd_dom_sf"/>
</dbReference>